<sequence>MEKPNNTITDVLEGIVTEILVRLPLRSISRFKSVSQTWKSAIESVYFRRLFLSLHQNTSSSWSLLLRKEEFIDFHGCRTWGLPKSLGSYIQCMELDGKFEYMWFSGSNGLILMHRKLGTWKNYVGNPVLQQWVEIPACPGSYTFFCGVVTGVDEVGVVLSFKVVKSGFMFCNKGEMYMPLYVYSSKTGFWIHKEVVCPVRSPNFYEPISLNGTLYFSQRGDSYNLRPGLMVLDFYGKPKDCHFIPLPDHAFNRNKTCLATSSGFVMYIKTLAQPGGNLLKVWRLIDDSAWQLMWEVSIPFIGCYAPMSMHPFDRNIVYLWSHDNCFLMSFNLQTQNYKIFGDESKHHDCYINHRTCEKHMYKISRPYSVSEYEGPIILHQWVLSRWMESVPRPPEVEMIDTTSLLSLVVKNEE</sequence>
<proteinExistence type="predicted"/>
<protein>
    <submittedName>
        <fullName evidence="3">Uncharacterized protein</fullName>
    </submittedName>
</protein>
<organism evidence="3 4">
    <name type="scientific">Arabidopsis thaliana</name>
    <name type="common">Mouse-ear cress</name>
    <dbReference type="NCBI Taxonomy" id="3702"/>
    <lineage>
        <taxon>Eukaryota</taxon>
        <taxon>Viridiplantae</taxon>
        <taxon>Streptophyta</taxon>
        <taxon>Embryophyta</taxon>
        <taxon>Tracheophyta</taxon>
        <taxon>Spermatophyta</taxon>
        <taxon>Magnoliopsida</taxon>
        <taxon>eudicotyledons</taxon>
        <taxon>Gunneridae</taxon>
        <taxon>Pentapetalae</taxon>
        <taxon>rosids</taxon>
        <taxon>malvids</taxon>
        <taxon>Brassicales</taxon>
        <taxon>Brassicaceae</taxon>
        <taxon>Camelineae</taxon>
        <taxon>Arabidopsis</taxon>
    </lineage>
</organism>
<dbReference type="InterPro" id="IPR001810">
    <property type="entry name" value="F-box_dom"/>
</dbReference>
<dbReference type="SUPFAM" id="SSF81383">
    <property type="entry name" value="F-box domain"/>
    <property type="match status" value="1"/>
</dbReference>
<dbReference type="InterPro" id="IPR055290">
    <property type="entry name" value="At3g26010-like"/>
</dbReference>
<dbReference type="InterPro" id="IPR056592">
    <property type="entry name" value="Beta-prop_At3g26010-like"/>
</dbReference>
<feature type="domain" description="F-box" evidence="1">
    <location>
        <begin position="15"/>
        <end position="49"/>
    </location>
</feature>
<dbReference type="AlphaFoldDB" id="A0A654FRQ8"/>
<feature type="domain" description="F-box protein At3g26010-like beta-propeller" evidence="2">
    <location>
        <begin position="60"/>
        <end position="392"/>
    </location>
</feature>
<evidence type="ECO:0000259" key="1">
    <source>
        <dbReference type="Pfam" id="PF00646"/>
    </source>
</evidence>
<dbReference type="Proteomes" id="UP000426265">
    <property type="component" value="Unassembled WGS sequence"/>
</dbReference>
<gene>
    <name evidence="3" type="ORF">AN1_LOCUS18965</name>
</gene>
<evidence type="ECO:0000313" key="4">
    <source>
        <dbReference type="Proteomes" id="UP000426265"/>
    </source>
</evidence>
<dbReference type="InterPro" id="IPR036047">
    <property type="entry name" value="F-box-like_dom_sf"/>
</dbReference>
<name>A0A654FRQ8_ARATH</name>
<accession>A0A654FRQ8</accession>
<dbReference type="ExpressionAtlas" id="A0A654FRQ8">
    <property type="expression patterns" value="baseline and differential"/>
</dbReference>
<dbReference type="PANTHER" id="PTHR35546:SF25">
    <property type="entry name" value="F-BOX DOMAIN-CONTAINING PROTEIN"/>
    <property type="match status" value="1"/>
</dbReference>
<reference evidence="3 4" key="1">
    <citation type="submission" date="2019-11" db="EMBL/GenBank/DDBJ databases">
        <authorList>
            <person name="Jiao W.-B."/>
            <person name="Schneeberger K."/>
        </authorList>
    </citation>
    <scope>NUCLEOTIDE SEQUENCE [LARGE SCALE GENOMIC DNA]</scope>
    <source>
        <strain evidence="4">cv. An-1</strain>
    </source>
</reference>
<dbReference type="EMBL" id="CACRSJ010000109">
    <property type="protein sequence ID" value="VYS63550.1"/>
    <property type="molecule type" value="Genomic_DNA"/>
</dbReference>
<dbReference type="Pfam" id="PF00646">
    <property type="entry name" value="F-box"/>
    <property type="match status" value="1"/>
</dbReference>
<evidence type="ECO:0000259" key="2">
    <source>
        <dbReference type="Pfam" id="PF24750"/>
    </source>
</evidence>
<dbReference type="Pfam" id="PF24750">
    <property type="entry name" value="b-prop_At3g26010-like"/>
    <property type="match status" value="1"/>
</dbReference>
<evidence type="ECO:0000313" key="3">
    <source>
        <dbReference type="EMBL" id="VYS63550.1"/>
    </source>
</evidence>
<dbReference type="PANTHER" id="PTHR35546">
    <property type="entry name" value="F-BOX PROTEIN INTERACTION DOMAIN PROTEIN-RELATED"/>
    <property type="match status" value="1"/>
</dbReference>